<dbReference type="Proteomes" id="UP000009022">
    <property type="component" value="Unassembled WGS sequence"/>
</dbReference>
<keyword evidence="2" id="KW-1185">Reference proteome</keyword>
<dbReference type="Pfam" id="PF07004">
    <property type="entry name" value="SHIPPO-rpt"/>
    <property type="match status" value="2"/>
</dbReference>
<accession>B3RNZ0</accession>
<name>B3RNZ0_TRIAD</name>
<reference evidence="1 2" key="1">
    <citation type="journal article" date="2008" name="Nature">
        <title>The Trichoplax genome and the nature of placozoans.</title>
        <authorList>
            <person name="Srivastava M."/>
            <person name="Begovic E."/>
            <person name="Chapman J."/>
            <person name="Putnam N.H."/>
            <person name="Hellsten U."/>
            <person name="Kawashima T."/>
            <person name="Kuo A."/>
            <person name="Mitros T."/>
            <person name="Salamov A."/>
            <person name="Carpenter M.L."/>
            <person name="Signorovitch A.Y."/>
            <person name="Moreno M.A."/>
            <person name="Kamm K."/>
            <person name="Grimwood J."/>
            <person name="Schmutz J."/>
            <person name="Shapiro H."/>
            <person name="Grigoriev I.V."/>
            <person name="Buss L.W."/>
            <person name="Schierwater B."/>
            <person name="Dellaporta S.L."/>
            <person name="Rokhsar D.S."/>
        </authorList>
    </citation>
    <scope>NUCLEOTIDE SEQUENCE [LARGE SCALE GENOMIC DNA]</scope>
    <source>
        <strain evidence="1 2">Grell-BS-1999</strain>
    </source>
</reference>
<sequence>MPRSVFEMNPHIIGGELASSRENEALTYTTSPRFRYERKLPTKLIRLNKILAERRKANNEKVASAVVKRSCQTQRNQPISIAACIESRPPLPFDLSGPTPLTYHPPNKHPHDRNAPSFSMGKITKASRGVVSPDSGEKYSIGKEWSSHADVWTIKTDFSSASWPSSACIALPSTIGASAADEPSPNKYHTGLRLNSQLQRAPAYAFGTEKGKNVWLRRDKTPGPGTYMPQIDLCKPSSPAYSIRGPSNSMLLHDRSCEHPISSILSVFGIQSDSVTIAIIEEELSNNMLVDIDMPQFALIFLKVVLKCELKMLVYESYSREMEE</sequence>
<dbReference type="KEGG" id="tad:TRIADDRAFT_53342"/>
<gene>
    <name evidence="1" type="ORF">TRIADDRAFT_53342</name>
</gene>
<dbReference type="EMBL" id="DS985242">
    <property type="protein sequence ID" value="EDV28099.1"/>
    <property type="molecule type" value="Genomic_DNA"/>
</dbReference>
<dbReference type="PhylomeDB" id="B3RNZ0"/>
<dbReference type="InParanoid" id="B3RNZ0"/>
<evidence type="ECO:0000313" key="1">
    <source>
        <dbReference type="EMBL" id="EDV28099.1"/>
    </source>
</evidence>
<dbReference type="InterPro" id="IPR010736">
    <property type="entry name" value="SHIPPO-rpt"/>
</dbReference>
<dbReference type="OrthoDB" id="406368at2759"/>
<protein>
    <submittedName>
        <fullName evidence="1">Uncharacterized protein</fullName>
    </submittedName>
</protein>
<evidence type="ECO:0000313" key="2">
    <source>
        <dbReference type="Proteomes" id="UP000009022"/>
    </source>
</evidence>
<dbReference type="OMA" id="WDEAINA"/>
<dbReference type="GeneID" id="6751148"/>
<dbReference type="GO" id="GO:0005856">
    <property type="term" value="C:cytoskeleton"/>
    <property type="evidence" value="ECO:0000318"/>
    <property type="project" value="GO_Central"/>
</dbReference>
<dbReference type="HOGENOM" id="CLU_858767_0_0_1"/>
<dbReference type="AlphaFoldDB" id="B3RNZ0"/>
<dbReference type="CTD" id="6751148"/>
<proteinExistence type="predicted"/>
<organism evidence="1 2">
    <name type="scientific">Trichoplax adhaerens</name>
    <name type="common">Trichoplax reptans</name>
    <dbReference type="NCBI Taxonomy" id="10228"/>
    <lineage>
        <taxon>Eukaryota</taxon>
        <taxon>Metazoa</taxon>
        <taxon>Placozoa</taxon>
        <taxon>Uniplacotomia</taxon>
        <taxon>Trichoplacea</taxon>
        <taxon>Trichoplacidae</taxon>
        <taxon>Trichoplax</taxon>
    </lineage>
</organism>
<dbReference type="RefSeq" id="XP_002109933.1">
    <property type="nucleotide sequence ID" value="XM_002109897.1"/>
</dbReference>